<dbReference type="GO" id="GO:0003677">
    <property type="term" value="F:DNA binding"/>
    <property type="evidence" value="ECO:0007669"/>
    <property type="project" value="InterPro"/>
</dbReference>
<proteinExistence type="predicted"/>
<protein>
    <recommendedName>
        <fullName evidence="6">BED-type domain-containing protein</fullName>
    </recommendedName>
</protein>
<gene>
    <name evidence="7" type="ORF">PCANC_23508</name>
</gene>
<accession>A0A2N5TPH5</accession>
<dbReference type="Pfam" id="PF02892">
    <property type="entry name" value="zf-BED"/>
    <property type="match status" value="1"/>
</dbReference>
<reference evidence="7 8" key="1">
    <citation type="submission" date="2017-11" db="EMBL/GenBank/DDBJ databases">
        <title>De novo assembly and phasing of dikaryotic genomes from two isolates of Puccinia coronata f. sp. avenae, the causal agent of oat crown rust.</title>
        <authorList>
            <person name="Miller M.E."/>
            <person name="Zhang Y."/>
            <person name="Omidvar V."/>
            <person name="Sperschneider J."/>
            <person name="Schwessinger B."/>
            <person name="Raley C."/>
            <person name="Palmer J.M."/>
            <person name="Garnica D."/>
            <person name="Upadhyaya N."/>
            <person name="Rathjen J."/>
            <person name="Taylor J.M."/>
            <person name="Park R.F."/>
            <person name="Dodds P.N."/>
            <person name="Hirsch C.D."/>
            <person name="Kianian S.F."/>
            <person name="Figueroa M."/>
        </authorList>
    </citation>
    <scope>NUCLEOTIDE SEQUENCE [LARGE SCALE GENOMIC DNA]</scope>
    <source>
        <strain evidence="7">12NC29</strain>
    </source>
</reference>
<dbReference type="Proteomes" id="UP000235388">
    <property type="component" value="Unassembled WGS sequence"/>
</dbReference>
<evidence type="ECO:0000313" key="7">
    <source>
        <dbReference type="EMBL" id="PLW27413.1"/>
    </source>
</evidence>
<keyword evidence="3" id="KW-0862">Zinc</keyword>
<dbReference type="AlphaFoldDB" id="A0A2N5TPH5"/>
<evidence type="ECO:0000259" key="6">
    <source>
        <dbReference type="PROSITE" id="PS50808"/>
    </source>
</evidence>
<evidence type="ECO:0000313" key="8">
    <source>
        <dbReference type="Proteomes" id="UP000235388"/>
    </source>
</evidence>
<comment type="caution">
    <text evidence="7">The sequence shown here is derived from an EMBL/GenBank/DDBJ whole genome shotgun (WGS) entry which is preliminary data.</text>
</comment>
<evidence type="ECO:0000256" key="1">
    <source>
        <dbReference type="ARBA" id="ARBA00022723"/>
    </source>
</evidence>
<sequence length="130" mass="14426">MPRTRLGKRAHPSTNSDDPGNKKEPTTTTTTRNLNSSDNNSDLKITGEAHSSTQTSTITRAPKNPSEKEKSAAPGSPKELEESTIKRTRKTTSNVWSHFNPSRQREKKKANCKYCQRMMSANPACGTKHL</sequence>
<keyword evidence="8" id="KW-1185">Reference proteome</keyword>
<dbReference type="GO" id="GO:0008270">
    <property type="term" value="F:zinc ion binding"/>
    <property type="evidence" value="ECO:0007669"/>
    <property type="project" value="UniProtKB-KW"/>
</dbReference>
<feature type="compositionally biased region" description="Low complexity" evidence="5">
    <location>
        <begin position="26"/>
        <end position="43"/>
    </location>
</feature>
<organism evidence="7 8">
    <name type="scientific">Puccinia coronata f. sp. avenae</name>
    <dbReference type="NCBI Taxonomy" id="200324"/>
    <lineage>
        <taxon>Eukaryota</taxon>
        <taxon>Fungi</taxon>
        <taxon>Dikarya</taxon>
        <taxon>Basidiomycota</taxon>
        <taxon>Pucciniomycotina</taxon>
        <taxon>Pucciniomycetes</taxon>
        <taxon>Pucciniales</taxon>
        <taxon>Pucciniaceae</taxon>
        <taxon>Puccinia</taxon>
    </lineage>
</organism>
<feature type="domain" description="BED-type" evidence="6">
    <location>
        <begin position="90"/>
        <end position="130"/>
    </location>
</feature>
<feature type="compositionally biased region" description="Polar residues" evidence="5">
    <location>
        <begin position="91"/>
        <end position="102"/>
    </location>
</feature>
<evidence type="ECO:0000256" key="4">
    <source>
        <dbReference type="PROSITE-ProRule" id="PRU00027"/>
    </source>
</evidence>
<dbReference type="InterPro" id="IPR003656">
    <property type="entry name" value="Znf_BED"/>
</dbReference>
<feature type="region of interest" description="Disordered" evidence="5">
    <location>
        <begin position="1"/>
        <end position="109"/>
    </location>
</feature>
<keyword evidence="2 4" id="KW-0863">Zinc-finger</keyword>
<evidence type="ECO:0000256" key="3">
    <source>
        <dbReference type="ARBA" id="ARBA00022833"/>
    </source>
</evidence>
<feature type="compositionally biased region" description="Polar residues" evidence="5">
    <location>
        <begin position="49"/>
        <end position="59"/>
    </location>
</feature>
<name>A0A2N5TPH5_9BASI</name>
<dbReference type="EMBL" id="PGCJ01000488">
    <property type="protein sequence ID" value="PLW27413.1"/>
    <property type="molecule type" value="Genomic_DNA"/>
</dbReference>
<evidence type="ECO:0000256" key="2">
    <source>
        <dbReference type="ARBA" id="ARBA00022771"/>
    </source>
</evidence>
<keyword evidence="1" id="KW-0479">Metal-binding</keyword>
<dbReference type="PROSITE" id="PS50808">
    <property type="entry name" value="ZF_BED"/>
    <property type="match status" value="1"/>
</dbReference>
<evidence type="ECO:0000256" key="5">
    <source>
        <dbReference type="SAM" id="MobiDB-lite"/>
    </source>
</evidence>
<feature type="compositionally biased region" description="Basic residues" evidence="5">
    <location>
        <begin position="1"/>
        <end position="11"/>
    </location>
</feature>